<dbReference type="Pfam" id="PF09704">
    <property type="entry name" value="Cas_Cas5d"/>
    <property type="match status" value="1"/>
</dbReference>
<dbReference type="NCBIfam" id="TIGR02592">
    <property type="entry name" value="cas_Cas5h"/>
    <property type="match status" value="1"/>
</dbReference>
<dbReference type="KEGG" id="fcz:IMF26_00045"/>
<dbReference type="GO" id="GO:0043571">
    <property type="term" value="P:maintenance of CRISPR repeat elements"/>
    <property type="evidence" value="ECO:0007669"/>
    <property type="project" value="InterPro"/>
</dbReference>
<dbReference type="EMBL" id="CP062796">
    <property type="protein sequence ID" value="QUL99495.1"/>
    <property type="molecule type" value="Genomic_DNA"/>
</dbReference>
<organism evidence="2">
    <name type="scientific">Candidatus Fermentithermobacillus carboniphilus</name>
    <dbReference type="NCBI Taxonomy" id="3085328"/>
    <lineage>
        <taxon>Bacteria</taxon>
        <taxon>Bacillati</taxon>
        <taxon>Bacillota</taxon>
        <taxon>Candidatus Fermentithermobacillia</taxon>
        <taxon>Candidatus Fermentithermobacillales</taxon>
        <taxon>Candidatus Fermentithermobacillaceae</taxon>
        <taxon>Candidatus Fermentithermobacillus</taxon>
    </lineage>
</organism>
<dbReference type="NCBIfam" id="TIGR02593">
    <property type="entry name" value="CRISPR_cas5"/>
    <property type="match status" value="1"/>
</dbReference>
<dbReference type="AlphaFoldDB" id="A0AAT9LI35"/>
<dbReference type="GO" id="GO:0051607">
    <property type="term" value="P:defense response to virus"/>
    <property type="evidence" value="ECO:0007669"/>
    <property type="project" value="UniProtKB-KW"/>
</dbReference>
<accession>A0AAT9LI35</accession>
<sequence>MVLVFDVSSDLAMFRKSYTTTSAVSFPFPPPTALAGLIGAICGLKHGSNSSASSARFWKEMSGMRVAVGIKRPIRWFTTAVNLMKFKTPNASMGEHIQVKHQFAKMPKYRVYVEGDTEVYRTLRKCLKEGRFVYTPYLGLAFCIADVEFLGEFETEPVFFEENSRINIDTVLPDYGEVEVDVLATGGVHREVVPFRMDENRRLEETVTVFYPHVSQESSCHLVLSKQGQVDITAVGSEKVAWFRPW</sequence>
<reference evidence="2" key="2">
    <citation type="journal article" date="2023" name="Biology">
        <title>Prokaryotic Life Associated with Coal-Fire Gas Vents Revealed by Metagenomics.</title>
        <authorList>
            <person name="Kadnikov V.V."/>
            <person name="Mardanov A.V."/>
            <person name="Beletsky A.V."/>
            <person name="Karnachuk O.V."/>
            <person name="Ravin N.V."/>
        </authorList>
    </citation>
    <scope>NUCLEOTIDE SEQUENCE</scope>
    <source>
        <strain evidence="2">Bu02</strain>
    </source>
</reference>
<dbReference type="Gene3D" id="3.30.70.2660">
    <property type="match status" value="1"/>
</dbReference>
<dbReference type="InterPro" id="IPR013422">
    <property type="entry name" value="CRISPR-assoc_prot_Cas5_N"/>
</dbReference>
<name>A0AAT9LI35_9FIRM</name>
<dbReference type="InterPro" id="IPR021124">
    <property type="entry name" value="CRISPR-assoc_prot_Cas5"/>
</dbReference>
<evidence type="ECO:0000313" key="2">
    <source>
        <dbReference type="EMBL" id="QUL99495.1"/>
    </source>
</evidence>
<evidence type="ECO:0000256" key="1">
    <source>
        <dbReference type="ARBA" id="ARBA00023118"/>
    </source>
</evidence>
<reference evidence="2" key="1">
    <citation type="submission" date="2020-10" db="EMBL/GenBank/DDBJ databases">
        <authorList>
            <person name="Kadnikov V."/>
            <person name="Beletsky A.V."/>
            <person name="Mardanov A.V."/>
            <person name="Karnachuk O.V."/>
            <person name="Ravin N.V."/>
        </authorList>
    </citation>
    <scope>NUCLEOTIDE SEQUENCE</scope>
    <source>
        <strain evidence="2">Bu02</strain>
    </source>
</reference>
<proteinExistence type="predicted"/>
<gene>
    <name evidence="2" type="primary">cas5b</name>
    <name evidence="2" type="ORF">IMF26_00045</name>
</gene>
<dbReference type="InterPro" id="IPR013421">
    <property type="entry name" value="CRISPR-assoc_prot_Cas5_HALMA"/>
</dbReference>
<keyword evidence="1" id="KW-0051">Antiviral defense</keyword>
<protein>
    <submittedName>
        <fullName evidence="2">Type I-B CRISPR-associated protein Cas5</fullName>
    </submittedName>
</protein>